<evidence type="ECO:0000256" key="2">
    <source>
        <dbReference type="ARBA" id="ARBA00023125"/>
    </source>
</evidence>
<dbReference type="Pfam" id="PF13545">
    <property type="entry name" value="HTH_Crp_2"/>
    <property type="match status" value="1"/>
</dbReference>
<sequence>MSGHVLYLGFSVRRDQRRTAIVRSAAIFSLTCWRWGRRKMHHVSPFMRRVAQLLPSSGRSSPILDSVGFRSTCLEKGSEILGAGTSVRHVLTIGHGLAMRYRLLPDGSRQVIMFLTAGDICNPHIYPTVIDHGIAAVTPVRIDRFDCESLIGLSNSVVGLNQALWTLAEEQNAIMRNHITSLGRGDARARVIMLLKELSLRLSAAAGQVGPVFIPVTQSLLADAIGVTHIHFNRIIGDMGRRGVIATSRGGILVNSISMLEKLGEDLIVAA</sequence>
<keyword evidence="6" id="KW-1185">Reference proteome</keyword>
<evidence type="ECO:0000313" key="5">
    <source>
        <dbReference type="EMBL" id="PYB73925.1"/>
    </source>
</evidence>
<comment type="caution">
    <text evidence="5">The sequence shown here is derived from an EMBL/GenBank/DDBJ whole genome shotgun (WGS) entry which is preliminary data.</text>
</comment>
<dbReference type="Gene3D" id="1.10.10.10">
    <property type="entry name" value="Winged helix-like DNA-binding domain superfamily/Winged helix DNA-binding domain"/>
    <property type="match status" value="1"/>
</dbReference>
<dbReference type="PROSITE" id="PS51063">
    <property type="entry name" value="HTH_CRP_2"/>
    <property type="match status" value="1"/>
</dbReference>
<dbReference type="InterPro" id="IPR018490">
    <property type="entry name" value="cNMP-bd_dom_sf"/>
</dbReference>
<keyword evidence="3" id="KW-0804">Transcription</keyword>
<name>A0ABX5NRL1_9HYPH</name>
<feature type="domain" description="HTH crp-type" evidence="4">
    <location>
        <begin position="185"/>
        <end position="258"/>
    </location>
</feature>
<dbReference type="EMBL" id="QJRY01000003">
    <property type="protein sequence ID" value="PYB73925.1"/>
    <property type="molecule type" value="Genomic_DNA"/>
</dbReference>
<evidence type="ECO:0000259" key="4">
    <source>
        <dbReference type="PROSITE" id="PS51063"/>
    </source>
</evidence>
<evidence type="ECO:0000256" key="3">
    <source>
        <dbReference type="ARBA" id="ARBA00023163"/>
    </source>
</evidence>
<dbReference type="SUPFAM" id="SSF46785">
    <property type="entry name" value="Winged helix' DNA-binding domain"/>
    <property type="match status" value="1"/>
</dbReference>
<evidence type="ECO:0000313" key="6">
    <source>
        <dbReference type="Proteomes" id="UP000247536"/>
    </source>
</evidence>
<dbReference type="SUPFAM" id="SSF51206">
    <property type="entry name" value="cAMP-binding domain-like"/>
    <property type="match status" value="1"/>
</dbReference>
<reference evidence="5 6" key="1">
    <citation type="submission" date="2018-06" db="EMBL/GenBank/DDBJ databases">
        <title>Rhizobium wuzhouense sp. nov., isolated from roots of Oryza officinalis.</title>
        <authorList>
            <person name="Yuan T."/>
        </authorList>
    </citation>
    <scope>NUCLEOTIDE SEQUENCE [LARGE SCALE GENOMIC DNA]</scope>
    <source>
        <strain evidence="5 6">W44</strain>
    </source>
</reference>
<dbReference type="Proteomes" id="UP000247536">
    <property type="component" value="Unassembled WGS sequence"/>
</dbReference>
<dbReference type="InterPro" id="IPR036390">
    <property type="entry name" value="WH_DNA-bd_sf"/>
</dbReference>
<dbReference type="InterPro" id="IPR014710">
    <property type="entry name" value="RmlC-like_jellyroll"/>
</dbReference>
<accession>A0ABX5NRL1</accession>
<protein>
    <recommendedName>
        <fullName evidence="4">HTH crp-type domain-containing protein</fullName>
    </recommendedName>
</protein>
<organism evidence="5 6">
    <name type="scientific">Rhizobium wuzhouense</name>
    <dbReference type="NCBI Taxonomy" id="1986026"/>
    <lineage>
        <taxon>Bacteria</taxon>
        <taxon>Pseudomonadati</taxon>
        <taxon>Pseudomonadota</taxon>
        <taxon>Alphaproteobacteria</taxon>
        <taxon>Hyphomicrobiales</taxon>
        <taxon>Rhizobiaceae</taxon>
        <taxon>Rhizobium/Agrobacterium group</taxon>
        <taxon>Rhizobium</taxon>
    </lineage>
</organism>
<dbReference type="Gene3D" id="2.60.120.10">
    <property type="entry name" value="Jelly Rolls"/>
    <property type="match status" value="1"/>
</dbReference>
<gene>
    <name evidence="5" type="ORF">DMY87_09370</name>
</gene>
<dbReference type="InterPro" id="IPR012318">
    <property type="entry name" value="HTH_CRP"/>
</dbReference>
<evidence type="ECO:0000256" key="1">
    <source>
        <dbReference type="ARBA" id="ARBA00023015"/>
    </source>
</evidence>
<keyword evidence="1" id="KW-0805">Transcription regulation</keyword>
<proteinExistence type="predicted"/>
<keyword evidence="2" id="KW-0238">DNA-binding</keyword>
<dbReference type="InterPro" id="IPR036388">
    <property type="entry name" value="WH-like_DNA-bd_sf"/>
</dbReference>